<dbReference type="Pfam" id="PF08340">
    <property type="entry name" value="YicC-like_C"/>
    <property type="match status" value="1"/>
</dbReference>
<gene>
    <name evidence="8" type="ORF">GH741_05865</name>
</gene>
<evidence type="ECO:0000256" key="1">
    <source>
        <dbReference type="ARBA" id="ARBA00001968"/>
    </source>
</evidence>
<comment type="caution">
    <text evidence="8">The sequence shown here is derived from an EMBL/GenBank/DDBJ whole genome shotgun (WGS) entry which is preliminary data.</text>
</comment>
<dbReference type="RefSeq" id="WP_153735858.1">
    <property type="nucleotide sequence ID" value="NZ_WJNG01000004.1"/>
</dbReference>
<feature type="domain" description="Endoribonuclease YicC-like C-terminal" evidence="7">
    <location>
        <begin position="177"/>
        <end position="293"/>
    </location>
</feature>
<dbReference type="NCBIfam" id="TIGR00255">
    <property type="entry name" value="YicC/YloC family endoribonuclease"/>
    <property type="match status" value="1"/>
</dbReference>
<dbReference type="InterPro" id="IPR005229">
    <property type="entry name" value="YicC/YloC-like"/>
</dbReference>
<dbReference type="Pfam" id="PF03755">
    <property type="entry name" value="YicC-like_N"/>
    <property type="match status" value="1"/>
</dbReference>
<evidence type="ECO:0000259" key="7">
    <source>
        <dbReference type="Pfam" id="PF08340"/>
    </source>
</evidence>
<dbReference type="InterPro" id="IPR013551">
    <property type="entry name" value="YicC-like_C"/>
</dbReference>
<dbReference type="InterPro" id="IPR013527">
    <property type="entry name" value="YicC-like_N"/>
</dbReference>
<protein>
    <submittedName>
        <fullName evidence="8">YicC family protein</fullName>
    </submittedName>
</protein>
<evidence type="ECO:0000313" key="9">
    <source>
        <dbReference type="Proteomes" id="UP000799092"/>
    </source>
</evidence>
<proteinExistence type="inferred from homology"/>
<dbReference type="GO" id="GO:0004521">
    <property type="term" value="F:RNA endonuclease activity"/>
    <property type="evidence" value="ECO:0007669"/>
    <property type="project" value="InterPro"/>
</dbReference>
<evidence type="ECO:0000259" key="6">
    <source>
        <dbReference type="Pfam" id="PF03755"/>
    </source>
</evidence>
<dbReference type="GO" id="GO:0016787">
    <property type="term" value="F:hydrolase activity"/>
    <property type="evidence" value="ECO:0007669"/>
    <property type="project" value="UniProtKB-KW"/>
</dbReference>
<evidence type="ECO:0000256" key="3">
    <source>
        <dbReference type="ARBA" id="ARBA00022759"/>
    </source>
</evidence>
<name>A0A6A8D8X5_9BACI</name>
<dbReference type="Proteomes" id="UP000799092">
    <property type="component" value="Unassembled WGS sequence"/>
</dbReference>
<evidence type="ECO:0000256" key="2">
    <source>
        <dbReference type="ARBA" id="ARBA00022722"/>
    </source>
</evidence>
<sequence length="293" mass="34150">MVNSMTGYGRNVVHVNNTDISVEIRTVNHRFLDISTKIPRSLLVMEEQMKKVIQSFFHRGRVDIFVNIEGEGLIQRKLIVNWELMDQYITSLQEIKEKYHLNGDIPIEMVTKIEDLFTIQENEQEHDYMYDAILSAVESSSKQVAEMRSKEGQELVKDLVSRIEIIQNIVKQLGERRDIVIIEYRERIKARIEEYLNEDLTGDKFKLNQEVAMLAEKGDVTEEVTRLNSHISQFLKTISQKGPIGRKLDFILQEMHRETNTIGSKSNDVLISEWVVTLKSEIEKIKEQVQNVE</sequence>
<accession>A0A6A8D8X5</accession>
<organism evidence="8 9">
    <name type="scientific">Aquibacillus halophilus</name>
    <dbReference type="NCBI Taxonomy" id="930132"/>
    <lineage>
        <taxon>Bacteria</taxon>
        <taxon>Bacillati</taxon>
        <taxon>Bacillota</taxon>
        <taxon>Bacilli</taxon>
        <taxon>Bacillales</taxon>
        <taxon>Bacillaceae</taxon>
        <taxon>Aquibacillus</taxon>
    </lineage>
</organism>
<comment type="cofactor">
    <cofactor evidence="1">
        <name>a divalent metal cation</name>
        <dbReference type="ChEBI" id="CHEBI:60240"/>
    </cofactor>
</comment>
<reference evidence="8" key="1">
    <citation type="submission" date="2019-11" db="EMBL/GenBank/DDBJ databases">
        <authorList>
            <person name="Li J."/>
        </authorList>
    </citation>
    <scope>NUCLEOTIDE SEQUENCE</scope>
    <source>
        <strain evidence="8">B6B</strain>
    </source>
</reference>
<comment type="similarity">
    <text evidence="5">Belongs to the YicC/YloC family.</text>
</comment>
<keyword evidence="2" id="KW-0540">Nuclease</keyword>
<dbReference type="AlphaFoldDB" id="A0A6A8D8X5"/>
<keyword evidence="4" id="KW-0378">Hydrolase</keyword>
<dbReference type="OrthoDB" id="9771229at2"/>
<keyword evidence="9" id="KW-1185">Reference proteome</keyword>
<evidence type="ECO:0000313" key="8">
    <source>
        <dbReference type="EMBL" id="MRH42203.1"/>
    </source>
</evidence>
<keyword evidence="3" id="KW-0255">Endonuclease</keyword>
<dbReference type="PANTHER" id="PTHR30636">
    <property type="entry name" value="UPF0701 PROTEIN YICC"/>
    <property type="match status" value="1"/>
</dbReference>
<evidence type="ECO:0000256" key="5">
    <source>
        <dbReference type="ARBA" id="ARBA00035648"/>
    </source>
</evidence>
<dbReference type="EMBL" id="WJNG01000004">
    <property type="protein sequence ID" value="MRH42203.1"/>
    <property type="molecule type" value="Genomic_DNA"/>
</dbReference>
<evidence type="ECO:0000256" key="4">
    <source>
        <dbReference type="ARBA" id="ARBA00022801"/>
    </source>
</evidence>
<dbReference type="PANTHER" id="PTHR30636:SF3">
    <property type="entry name" value="UPF0701 PROTEIN YICC"/>
    <property type="match status" value="1"/>
</dbReference>
<feature type="domain" description="Endoribonuclease YicC-like N-terminal" evidence="6">
    <location>
        <begin position="2"/>
        <end position="156"/>
    </location>
</feature>